<keyword evidence="5" id="KW-0574">Periplasm</keyword>
<dbReference type="OrthoDB" id="9802127at2"/>
<evidence type="ECO:0000313" key="7">
    <source>
        <dbReference type="EMBL" id="PSB40990.1"/>
    </source>
</evidence>
<feature type="signal peptide" evidence="6">
    <location>
        <begin position="1"/>
        <end position="32"/>
    </location>
</feature>
<name>A0A2T1F7K7_9CYAN</name>
<dbReference type="Gene3D" id="3.40.190.10">
    <property type="entry name" value="Periplasmic binding protein-like II"/>
    <property type="match status" value="2"/>
</dbReference>
<dbReference type="EMBL" id="PVWO01000653">
    <property type="protein sequence ID" value="PSB40990.1"/>
    <property type="molecule type" value="Genomic_DNA"/>
</dbReference>
<gene>
    <name evidence="7" type="ORF">C7B77_27800</name>
</gene>
<keyword evidence="3" id="KW-0813">Transport</keyword>
<sequence>MTVSQRVTRSILRRRQAIAGVLIGASLSINLAACGNSSNTSQSGAGQKKDVEITLVGYAVPKAAHDVIIRKFAAKWQQEQNQKVTFKQTYGGSGSQPRAVIDGLPADIVHLAVGSDVDKLAQSSLVAKDWDKKLPNNAIVARSVVAIVTRPGNPKQIKSFADLARPDVKWVTANPKTSGGARWNFLALWNSAIKAGGNEAKAMELVTNAFKNVVVQPKDAREATDAFAKQGQGDALLNYENETIFAKERGQSLDYVVPDVNISIESPVAIVDKNVEKHGNREVVEAFARYMFAPESQAEFVKLGYRPAATVADPRFPQVKTLSTIADYGGWNTVQKKFFEDGGVYDKIEAGNK</sequence>
<dbReference type="PROSITE" id="PS00757">
    <property type="entry name" value="PROK_SULFATE_BIND_2"/>
    <property type="match status" value="1"/>
</dbReference>
<evidence type="ECO:0000256" key="4">
    <source>
        <dbReference type="ARBA" id="ARBA00022729"/>
    </source>
</evidence>
<dbReference type="GO" id="GO:0140104">
    <property type="term" value="F:molecular carrier activity"/>
    <property type="evidence" value="ECO:0007669"/>
    <property type="project" value="InterPro"/>
</dbReference>
<dbReference type="GO" id="GO:0042597">
    <property type="term" value="C:periplasmic space"/>
    <property type="evidence" value="ECO:0007669"/>
    <property type="project" value="UniProtKB-SubCell"/>
</dbReference>
<evidence type="ECO:0000313" key="8">
    <source>
        <dbReference type="Proteomes" id="UP000238937"/>
    </source>
</evidence>
<comment type="subcellular location">
    <subcellularLocation>
        <location evidence="1">Periplasm</location>
    </subcellularLocation>
</comment>
<feature type="chain" id="PRO_5015579174" evidence="6">
    <location>
        <begin position="33"/>
        <end position="353"/>
    </location>
</feature>
<dbReference type="NCBIfam" id="TIGR00971">
    <property type="entry name" value="3a0106s03"/>
    <property type="match status" value="1"/>
</dbReference>
<evidence type="ECO:0000256" key="1">
    <source>
        <dbReference type="ARBA" id="ARBA00004418"/>
    </source>
</evidence>
<dbReference type="RefSeq" id="WP_106312708.1">
    <property type="nucleotide sequence ID" value="NZ_PVWO01000653.1"/>
</dbReference>
<dbReference type="PANTHER" id="PTHR30368">
    <property type="entry name" value="SULFATE-BINDING PROTEIN"/>
    <property type="match status" value="1"/>
</dbReference>
<reference evidence="7 8" key="1">
    <citation type="submission" date="2018-03" db="EMBL/GenBank/DDBJ databases">
        <title>The ancient ancestry and fast evolution of plastids.</title>
        <authorList>
            <person name="Moore K.R."/>
            <person name="Magnabosco C."/>
            <person name="Momper L."/>
            <person name="Gold D.A."/>
            <person name="Bosak T."/>
            <person name="Fournier G.P."/>
        </authorList>
    </citation>
    <scope>NUCLEOTIDE SEQUENCE [LARGE SCALE GENOMIC DNA]</scope>
    <source>
        <strain evidence="7 8">CCALA 037</strain>
    </source>
</reference>
<evidence type="ECO:0000256" key="3">
    <source>
        <dbReference type="ARBA" id="ARBA00022448"/>
    </source>
</evidence>
<evidence type="ECO:0000256" key="2">
    <source>
        <dbReference type="ARBA" id="ARBA00006099"/>
    </source>
</evidence>
<dbReference type="CDD" id="cd01005">
    <property type="entry name" value="PBP2_CysP"/>
    <property type="match status" value="1"/>
</dbReference>
<comment type="similarity">
    <text evidence="2">Belongs to the prokaryotic sulfate-binding protein family.</text>
</comment>
<dbReference type="Pfam" id="PF13531">
    <property type="entry name" value="SBP_bac_11"/>
    <property type="match status" value="1"/>
</dbReference>
<comment type="caution">
    <text evidence="7">The sequence shown here is derived from an EMBL/GenBank/DDBJ whole genome shotgun (WGS) entry which is preliminary data.</text>
</comment>
<evidence type="ECO:0000256" key="5">
    <source>
        <dbReference type="ARBA" id="ARBA00022764"/>
    </source>
</evidence>
<dbReference type="PANTHER" id="PTHR30368:SF2">
    <property type="entry name" value="SULFATE-BINDING PROTEIN"/>
    <property type="match status" value="1"/>
</dbReference>
<dbReference type="GO" id="GO:1901681">
    <property type="term" value="F:sulfur compound binding"/>
    <property type="evidence" value="ECO:0007669"/>
    <property type="project" value="InterPro"/>
</dbReference>
<protein>
    <submittedName>
        <fullName evidence="7">Sulfate ABC transporter substrate-binding protein</fullName>
    </submittedName>
</protein>
<accession>A0A2T1F7K7</accession>
<dbReference type="SUPFAM" id="SSF53850">
    <property type="entry name" value="Periplasmic binding protein-like II"/>
    <property type="match status" value="1"/>
</dbReference>
<keyword evidence="8" id="KW-1185">Reference proteome</keyword>
<dbReference type="Proteomes" id="UP000238937">
    <property type="component" value="Unassembled WGS sequence"/>
</dbReference>
<dbReference type="AlphaFoldDB" id="A0A2T1F7K7"/>
<keyword evidence="4 6" id="KW-0732">Signal</keyword>
<dbReference type="InterPro" id="IPR005669">
    <property type="entry name" value="Thiosulph/SO4-bd"/>
</dbReference>
<organism evidence="7 8">
    <name type="scientific">Chamaesiphon polymorphus CCALA 037</name>
    <dbReference type="NCBI Taxonomy" id="2107692"/>
    <lineage>
        <taxon>Bacteria</taxon>
        <taxon>Bacillati</taxon>
        <taxon>Cyanobacteriota</taxon>
        <taxon>Cyanophyceae</taxon>
        <taxon>Gomontiellales</taxon>
        <taxon>Chamaesiphonaceae</taxon>
        <taxon>Chamaesiphon</taxon>
    </lineage>
</organism>
<evidence type="ECO:0000256" key="6">
    <source>
        <dbReference type="SAM" id="SignalP"/>
    </source>
</evidence>
<proteinExistence type="inferred from homology"/>
<dbReference type="InterPro" id="IPR034408">
    <property type="entry name" value="Sulphate/thiosulphate_BS"/>
</dbReference>
<dbReference type="GO" id="GO:1902358">
    <property type="term" value="P:sulfate transmembrane transport"/>
    <property type="evidence" value="ECO:0007669"/>
    <property type="project" value="InterPro"/>
</dbReference>